<evidence type="ECO:0000313" key="2">
    <source>
        <dbReference type="Proteomes" id="UP000239549"/>
    </source>
</evidence>
<reference evidence="2" key="1">
    <citation type="submission" date="2018-02" db="EMBL/GenBank/DDBJ databases">
        <title>Genome sequence of Desulfocucumis palustris strain NAW-5.</title>
        <authorList>
            <person name="Watanabe M."/>
            <person name="Kojima H."/>
            <person name="Fukui M."/>
        </authorList>
    </citation>
    <scope>NUCLEOTIDE SEQUENCE [LARGE SCALE GENOMIC DNA]</scope>
    <source>
        <strain evidence="2">NAW-5</strain>
    </source>
</reference>
<evidence type="ECO:0000313" key="1">
    <source>
        <dbReference type="EMBL" id="GBF33827.1"/>
    </source>
</evidence>
<keyword evidence="2" id="KW-1185">Reference proteome</keyword>
<dbReference type="AlphaFoldDB" id="A0A2L2XBX6"/>
<dbReference type="EMBL" id="BFAV01000121">
    <property type="protein sequence ID" value="GBF33827.1"/>
    <property type="molecule type" value="Genomic_DNA"/>
</dbReference>
<organism evidence="1 2">
    <name type="scientific">Desulfocucumis palustris</name>
    <dbReference type="NCBI Taxonomy" id="1898651"/>
    <lineage>
        <taxon>Bacteria</taxon>
        <taxon>Bacillati</taxon>
        <taxon>Bacillota</taxon>
        <taxon>Clostridia</taxon>
        <taxon>Eubacteriales</taxon>
        <taxon>Desulfocucumaceae</taxon>
        <taxon>Desulfocucumis</taxon>
    </lineage>
</organism>
<sequence length="42" mass="4920">MPAYIAPLNLFLLGGSIFNEGKIFEFIEEVYRNGILLLYRKR</sequence>
<gene>
    <name evidence="1" type="ORF">DCCM_2938</name>
</gene>
<accession>A0A2L2XBX6</accession>
<protein>
    <submittedName>
        <fullName evidence="1">Uncharacterized protein</fullName>
    </submittedName>
</protein>
<name>A0A2L2XBX6_9FIRM</name>
<proteinExistence type="predicted"/>
<comment type="caution">
    <text evidence="1">The sequence shown here is derived from an EMBL/GenBank/DDBJ whole genome shotgun (WGS) entry which is preliminary data.</text>
</comment>
<dbReference type="Proteomes" id="UP000239549">
    <property type="component" value="Unassembled WGS sequence"/>
</dbReference>